<evidence type="ECO:0000256" key="10">
    <source>
        <dbReference type="ARBA" id="ARBA00023237"/>
    </source>
</evidence>
<dbReference type="AlphaFoldDB" id="A0A841JDN2"/>
<dbReference type="SUPFAM" id="SSF56935">
    <property type="entry name" value="Porins"/>
    <property type="match status" value="1"/>
</dbReference>
<feature type="chain" id="PRO_5032849529" evidence="12">
    <location>
        <begin position="20"/>
        <end position="1078"/>
    </location>
</feature>
<dbReference type="Gene3D" id="2.40.170.20">
    <property type="entry name" value="TonB-dependent receptor, beta-barrel domain"/>
    <property type="match status" value="1"/>
</dbReference>
<dbReference type="EMBL" id="JACHCA010000002">
    <property type="protein sequence ID" value="MBB6126718.1"/>
    <property type="molecule type" value="Genomic_DNA"/>
</dbReference>
<keyword evidence="6" id="KW-0408">Iron</keyword>
<evidence type="ECO:0000256" key="11">
    <source>
        <dbReference type="PROSITE-ProRule" id="PRU01360"/>
    </source>
</evidence>
<dbReference type="Gene3D" id="2.60.40.1120">
    <property type="entry name" value="Carboxypeptidase-like, regulatory domain"/>
    <property type="match status" value="1"/>
</dbReference>
<dbReference type="PANTHER" id="PTHR32552">
    <property type="entry name" value="FERRICHROME IRON RECEPTOR-RELATED"/>
    <property type="match status" value="1"/>
</dbReference>
<comment type="similarity">
    <text evidence="11">Belongs to the TonB-dependent receptor family.</text>
</comment>
<dbReference type="InterPro" id="IPR036942">
    <property type="entry name" value="Beta-barrel_TonB_sf"/>
</dbReference>
<reference evidence="14 15" key="1">
    <citation type="submission" date="2020-08" db="EMBL/GenBank/DDBJ databases">
        <title>Genomic Encyclopedia of Type Strains, Phase IV (KMG-V): Genome sequencing to study the core and pangenomes of soil and plant-associated prokaryotes.</title>
        <authorList>
            <person name="Whitman W."/>
        </authorList>
    </citation>
    <scope>NUCLEOTIDE SEQUENCE [LARGE SCALE GENOMIC DNA]</scope>
    <source>
        <strain evidence="14 15">MP601</strain>
    </source>
</reference>
<name>A0A841JDN2_9SPHI</name>
<feature type="signal peptide" evidence="12">
    <location>
        <begin position="1"/>
        <end position="19"/>
    </location>
</feature>
<evidence type="ECO:0000256" key="12">
    <source>
        <dbReference type="SAM" id="SignalP"/>
    </source>
</evidence>
<keyword evidence="4" id="KW-0410">Iron transport</keyword>
<dbReference type="Pfam" id="PF13715">
    <property type="entry name" value="CarbopepD_reg_2"/>
    <property type="match status" value="1"/>
</dbReference>
<evidence type="ECO:0000256" key="1">
    <source>
        <dbReference type="ARBA" id="ARBA00004571"/>
    </source>
</evidence>
<dbReference type="PANTHER" id="PTHR32552:SF81">
    <property type="entry name" value="TONB-DEPENDENT OUTER MEMBRANE RECEPTOR"/>
    <property type="match status" value="1"/>
</dbReference>
<dbReference type="InterPro" id="IPR008969">
    <property type="entry name" value="CarboxyPept-like_regulatory"/>
</dbReference>
<dbReference type="GO" id="GO:0009279">
    <property type="term" value="C:cell outer membrane"/>
    <property type="evidence" value="ECO:0007669"/>
    <property type="project" value="UniProtKB-SubCell"/>
</dbReference>
<dbReference type="InterPro" id="IPR039426">
    <property type="entry name" value="TonB-dep_rcpt-like"/>
</dbReference>
<evidence type="ECO:0000256" key="4">
    <source>
        <dbReference type="ARBA" id="ARBA00022496"/>
    </source>
</evidence>
<comment type="caution">
    <text evidence="14">The sequence shown here is derived from an EMBL/GenBank/DDBJ whole genome shotgun (WGS) entry which is preliminary data.</text>
</comment>
<evidence type="ECO:0000256" key="5">
    <source>
        <dbReference type="ARBA" id="ARBA00022692"/>
    </source>
</evidence>
<keyword evidence="10 11" id="KW-0998">Cell outer membrane</keyword>
<dbReference type="PROSITE" id="PS52016">
    <property type="entry name" value="TONB_DEPENDENT_REC_3"/>
    <property type="match status" value="1"/>
</dbReference>
<evidence type="ECO:0000313" key="14">
    <source>
        <dbReference type="EMBL" id="MBB6126718.1"/>
    </source>
</evidence>
<dbReference type="InterPro" id="IPR023997">
    <property type="entry name" value="TonB-dep_OMP_SusC/RagA_CS"/>
</dbReference>
<dbReference type="NCBIfam" id="TIGR04056">
    <property type="entry name" value="OMP_RagA_SusC"/>
    <property type="match status" value="1"/>
</dbReference>
<evidence type="ECO:0000256" key="3">
    <source>
        <dbReference type="ARBA" id="ARBA00022452"/>
    </source>
</evidence>
<gene>
    <name evidence="14" type="ORF">HDF22_000823</name>
</gene>
<sequence length="1078" mass="116827">MKKLLCILCLTWMALCSFAQSHVIKGKVIDEVGAPLPGVTVTLKQTQRRTVSDKDGIYSLDLGGFSSNVLVFSFVGYQTQDVNVTGKTIIDIKLLPDSKDLSEVVISALNIPRAKKSLGVAQQSVNVNEMTEARAGNITDLLDGKVSGLQISTSGQPTGSTRVQIRGANSITGNNQPLWVVDGVPIDNNDSNGQVGNLDYGNNAADLNPDDIESIEVLKGPNAAALYGSKAANGAILVTTKKGKKNAGMGISVNSNYMASRVLQFPEFQNVYGEGGNGRLSGTLVGPLGSGVIQAGTGGGRNWGVPMLGQPYLTFDGKQTTYSPNPETVTGLYKVGGASSQNVAFSNATDNSAIRFSYTRYDANDVVQKQNQVAKNNFQLSASKDFTPFIKIETRLQYIQERVTNRTYRNEDPANPLNYLINAVTSIPLSSLIPWKDANGNAFNGGGNGSIENPYWDINENGNQDVHNTIIGGVTATVRIFKDLQFRAQESGNLLWGNRYTFIQKGSLSNINGSYNEFQQNNKVWNTEGLLMYNKRISDFSIVANVGGNLRKTDYYNTSAGTSSLAVHDVRSLANTTSIITANESFLKSQVNSVYGTANFGYKGFLYLDLTGRNDWSSTLPPANASFFYPSASASFVFTELWKTISPNFLNFGKIRASIARVGNDTSPYNLYNAFVNSGNFNGINYMTFESQLKNQNLKPELTTSTELGLELHFMNNRLSIDADVYKSKTVNQLLTGNTPPEFGFTTQILNAGEIQNKGLEVTLTGTPIRTKNFSWDATYNFSLNRNLVKSLTPGIPSVYLGGAVTAGVYAEVGKPIGVIRAQDQAYSSDGKAIINPTTGIPYFTTVNPIVGYASPRALMSFGSNFRYKNFSFNFLVSSRIGGSLFSGTGYRYFISGVATQTLGGRDAWLFSDGVLGENANEQAGITSIYNLPYPAAGRVKGSIYPGYYPVLGSNGQPIVDANGNYVANLSAPNTKYISPQTYWQQTNHISHLYTYNASYVKLSQIIVSYSLPPRLLRGTPFRLASLSLVGRNLWTIFQKTPRGIDPESAAYSGNAQGLEVGGSLPYATYGVDLKFSL</sequence>
<dbReference type="Gene3D" id="2.170.130.10">
    <property type="entry name" value="TonB-dependent receptor, plug domain"/>
    <property type="match status" value="1"/>
</dbReference>
<feature type="domain" description="TonB-dependent receptor plug" evidence="13">
    <location>
        <begin position="116"/>
        <end position="235"/>
    </location>
</feature>
<keyword evidence="12" id="KW-0732">Signal</keyword>
<dbReference type="Pfam" id="PF07715">
    <property type="entry name" value="Plug"/>
    <property type="match status" value="1"/>
</dbReference>
<evidence type="ECO:0000256" key="2">
    <source>
        <dbReference type="ARBA" id="ARBA00022448"/>
    </source>
</evidence>
<keyword evidence="5 11" id="KW-0812">Transmembrane</keyword>
<comment type="subcellular location">
    <subcellularLocation>
        <location evidence="1 11">Cell outer membrane</location>
        <topology evidence="1 11">Multi-pass membrane protein</topology>
    </subcellularLocation>
</comment>
<protein>
    <submittedName>
        <fullName evidence="14">TonB-linked SusC/RagA family outer membrane protein</fullName>
    </submittedName>
</protein>
<dbReference type="NCBIfam" id="TIGR04057">
    <property type="entry name" value="SusC_RagA_signa"/>
    <property type="match status" value="1"/>
</dbReference>
<keyword evidence="7" id="KW-0406">Ion transport</keyword>
<dbReference type="GO" id="GO:0006826">
    <property type="term" value="P:iron ion transport"/>
    <property type="evidence" value="ECO:0007669"/>
    <property type="project" value="UniProtKB-KW"/>
</dbReference>
<evidence type="ECO:0000313" key="15">
    <source>
        <dbReference type="Proteomes" id="UP000548326"/>
    </source>
</evidence>
<evidence type="ECO:0000259" key="13">
    <source>
        <dbReference type="Pfam" id="PF07715"/>
    </source>
</evidence>
<evidence type="ECO:0000256" key="8">
    <source>
        <dbReference type="ARBA" id="ARBA00023077"/>
    </source>
</evidence>
<evidence type="ECO:0000256" key="9">
    <source>
        <dbReference type="ARBA" id="ARBA00023136"/>
    </source>
</evidence>
<accession>A0A841JDN2</accession>
<dbReference type="Proteomes" id="UP000548326">
    <property type="component" value="Unassembled WGS sequence"/>
</dbReference>
<dbReference type="InterPro" id="IPR037066">
    <property type="entry name" value="Plug_dom_sf"/>
</dbReference>
<keyword evidence="2 11" id="KW-0813">Transport</keyword>
<dbReference type="InterPro" id="IPR023996">
    <property type="entry name" value="TonB-dep_OMP_SusC/RagA"/>
</dbReference>
<evidence type="ECO:0000256" key="6">
    <source>
        <dbReference type="ARBA" id="ARBA00023004"/>
    </source>
</evidence>
<evidence type="ECO:0000256" key="7">
    <source>
        <dbReference type="ARBA" id="ARBA00023065"/>
    </source>
</evidence>
<dbReference type="RefSeq" id="WP_183585808.1">
    <property type="nucleotide sequence ID" value="NZ_JACHCA010000002.1"/>
</dbReference>
<dbReference type="InterPro" id="IPR012910">
    <property type="entry name" value="Plug_dom"/>
</dbReference>
<keyword evidence="8" id="KW-0798">TonB box</keyword>
<proteinExistence type="inferred from homology"/>
<keyword evidence="3 11" id="KW-1134">Transmembrane beta strand</keyword>
<dbReference type="SUPFAM" id="SSF49464">
    <property type="entry name" value="Carboxypeptidase regulatory domain-like"/>
    <property type="match status" value="1"/>
</dbReference>
<keyword evidence="9 11" id="KW-0472">Membrane</keyword>
<organism evidence="14 15">
    <name type="scientific">Mucilaginibacter lappiensis</name>
    <dbReference type="NCBI Taxonomy" id="354630"/>
    <lineage>
        <taxon>Bacteria</taxon>
        <taxon>Pseudomonadati</taxon>
        <taxon>Bacteroidota</taxon>
        <taxon>Sphingobacteriia</taxon>
        <taxon>Sphingobacteriales</taxon>
        <taxon>Sphingobacteriaceae</taxon>
        <taxon>Mucilaginibacter</taxon>
    </lineage>
</organism>